<dbReference type="PROSITE" id="PS01063">
    <property type="entry name" value="SIGMA70_ECF"/>
    <property type="match status" value="1"/>
</dbReference>
<evidence type="ECO:0000256" key="6">
    <source>
        <dbReference type="RuleBase" id="RU000716"/>
    </source>
</evidence>
<sequence length="203" mass="22834">MPLSHLDSAQPDVASTSVDDPDAALLARIAVGDTRAFDRLVSRHIDRIVAFAQRMLGSREDAEDVAQEVFLKAWQWAGRWRPGQARFATWLHTVALNACRQRWRRFTPQTDELSADLVSPLPQPDDALDADMQAARVRQALATLPERQRAAMVLSHYQGMSNIESAEILEVSVEAVESLLGRARRSLRQRLLAEHQTLSKCER</sequence>
<dbReference type="InterPro" id="IPR007627">
    <property type="entry name" value="RNA_pol_sigma70_r2"/>
</dbReference>
<dbReference type="SUPFAM" id="SSF88946">
    <property type="entry name" value="Sigma2 domain of RNA polymerase sigma factors"/>
    <property type="match status" value="1"/>
</dbReference>
<evidence type="ECO:0000259" key="7">
    <source>
        <dbReference type="Pfam" id="PF04542"/>
    </source>
</evidence>
<proteinExistence type="inferred from homology"/>
<keyword evidence="10" id="KW-1185">Reference proteome</keyword>
<evidence type="ECO:0000313" key="9">
    <source>
        <dbReference type="EMBL" id="ORE89087.1"/>
    </source>
</evidence>
<dbReference type="InterPro" id="IPR014284">
    <property type="entry name" value="RNA_pol_sigma-70_dom"/>
</dbReference>
<dbReference type="STRING" id="1317117.ATO7_04390"/>
<dbReference type="Gene3D" id="1.10.1740.10">
    <property type="match status" value="1"/>
</dbReference>
<dbReference type="EMBL" id="AQQV01000001">
    <property type="protein sequence ID" value="ORE89087.1"/>
    <property type="molecule type" value="Genomic_DNA"/>
</dbReference>
<evidence type="ECO:0000313" key="10">
    <source>
        <dbReference type="Proteomes" id="UP000192342"/>
    </source>
</evidence>
<dbReference type="PANTHER" id="PTHR43133">
    <property type="entry name" value="RNA POLYMERASE ECF-TYPE SIGMA FACTO"/>
    <property type="match status" value="1"/>
</dbReference>
<organism evidence="9 10">
    <name type="scientific">Oceanococcus atlanticus</name>
    <dbReference type="NCBI Taxonomy" id="1317117"/>
    <lineage>
        <taxon>Bacteria</taxon>
        <taxon>Pseudomonadati</taxon>
        <taxon>Pseudomonadota</taxon>
        <taxon>Gammaproteobacteria</taxon>
        <taxon>Chromatiales</taxon>
        <taxon>Oceanococcaceae</taxon>
        <taxon>Oceanococcus</taxon>
    </lineage>
</organism>
<name>A0A1Y1SHG3_9GAMM</name>
<evidence type="ECO:0000256" key="1">
    <source>
        <dbReference type="ARBA" id="ARBA00010641"/>
    </source>
</evidence>
<dbReference type="InterPro" id="IPR036388">
    <property type="entry name" value="WH-like_DNA-bd_sf"/>
</dbReference>
<evidence type="ECO:0000256" key="2">
    <source>
        <dbReference type="ARBA" id="ARBA00023015"/>
    </source>
</evidence>
<dbReference type="Pfam" id="PF04542">
    <property type="entry name" value="Sigma70_r2"/>
    <property type="match status" value="1"/>
</dbReference>
<dbReference type="AlphaFoldDB" id="A0A1Y1SHG3"/>
<dbReference type="SUPFAM" id="SSF88659">
    <property type="entry name" value="Sigma3 and sigma4 domains of RNA polymerase sigma factors"/>
    <property type="match status" value="1"/>
</dbReference>
<dbReference type="NCBIfam" id="NF004113">
    <property type="entry name" value="PRK05602.1"/>
    <property type="match status" value="1"/>
</dbReference>
<keyword evidence="3 6" id="KW-0731">Sigma factor</keyword>
<dbReference type="GO" id="GO:0003677">
    <property type="term" value="F:DNA binding"/>
    <property type="evidence" value="ECO:0007669"/>
    <property type="project" value="UniProtKB-KW"/>
</dbReference>
<dbReference type="InterPro" id="IPR013249">
    <property type="entry name" value="RNA_pol_sigma70_r4_t2"/>
</dbReference>
<comment type="similarity">
    <text evidence="1 6">Belongs to the sigma-70 factor family. ECF subfamily.</text>
</comment>
<dbReference type="GO" id="GO:0016987">
    <property type="term" value="F:sigma factor activity"/>
    <property type="evidence" value="ECO:0007669"/>
    <property type="project" value="UniProtKB-KW"/>
</dbReference>
<evidence type="ECO:0000256" key="5">
    <source>
        <dbReference type="ARBA" id="ARBA00023163"/>
    </source>
</evidence>
<feature type="domain" description="RNA polymerase sigma-70 region 2" evidence="7">
    <location>
        <begin position="40"/>
        <end position="105"/>
    </location>
</feature>
<evidence type="ECO:0000259" key="8">
    <source>
        <dbReference type="Pfam" id="PF08281"/>
    </source>
</evidence>
<dbReference type="Pfam" id="PF08281">
    <property type="entry name" value="Sigma70_r4_2"/>
    <property type="match status" value="1"/>
</dbReference>
<keyword evidence="4 6" id="KW-0238">DNA-binding</keyword>
<dbReference type="InterPro" id="IPR013325">
    <property type="entry name" value="RNA_pol_sigma_r2"/>
</dbReference>
<dbReference type="PANTHER" id="PTHR43133:SF8">
    <property type="entry name" value="RNA POLYMERASE SIGMA FACTOR HI_1459-RELATED"/>
    <property type="match status" value="1"/>
</dbReference>
<dbReference type="NCBIfam" id="TIGR02937">
    <property type="entry name" value="sigma70-ECF"/>
    <property type="match status" value="1"/>
</dbReference>
<keyword evidence="2 6" id="KW-0805">Transcription regulation</keyword>
<keyword evidence="5 6" id="KW-0804">Transcription</keyword>
<reference evidence="9 10" key="1">
    <citation type="submission" date="2013-04" db="EMBL/GenBank/DDBJ databases">
        <title>Oceanococcus atlanticus 22II-S10r2 Genome Sequencing.</title>
        <authorList>
            <person name="Lai Q."/>
            <person name="Li G."/>
            <person name="Shao Z."/>
        </authorList>
    </citation>
    <scope>NUCLEOTIDE SEQUENCE [LARGE SCALE GENOMIC DNA]</scope>
    <source>
        <strain evidence="9 10">22II-S10r2</strain>
    </source>
</reference>
<comment type="caution">
    <text evidence="9">The sequence shown here is derived from an EMBL/GenBank/DDBJ whole genome shotgun (WGS) entry which is preliminary data.</text>
</comment>
<dbReference type="InterPro" id="IPR000838">
    <property type="entry name" value="RNA_pol_sigma70_ECF_CS"/>
</dbReference>
<accession>A0A1Y1SHG3</accession>
<evidence type="ECO:0000256" key="3">
    <source>
        <dbReference type="ARBA" id="ARBA00023082"/>
    </source>
</evidence>
<dbReference type="InterPro" id="IPR013324">
    <property type="entry name" value="RNA_pol_sigma_r3/r4-like"/>
</dbReference>
<dbReference type="CDD" id="cd06171">
    <property type="entry name" value="Sigma70_r4"/>
    <property type="match status" value="1"/>
</dbReference>
<feature type="domain" description="RNA polymerase sigma factor 70 region 4 type 2" evidence="8">
    <location>
        <begin position="136"/>
        <end position="187"/>
    </location>
</feature>
<dbReference type="Gene3D" id="1.10.10.10">
    <property type="entry name" value="Winged helix-like DNA-binding domain superfamily/Winged helix DNA-binding domain"/>
    <property type="match status" value="1"/>
</dbReference>
<gene>
    <name evidence="9" type="ORF">ATO7_04390</name>
</gene>
<protein>
    <recommendedName>
        <fullName evidence="6">RNA polymerase sigma factor</fullName>
    </recommendedName>
</protein>
<dbReference type="InterPro" id="IPR039425">
    <property type="entry name" value="RNA_pol_sigma-70-like"/>
</dbReference>
<evidence type="ECO:0000256" key="4">
    <source>
        <dbReference type="ARBA" id="ARBA00023125"/>
    </source>
</evidence>
<dbReference type="GO" id="GO:0006352">
    <property type="term" value="P:DNA-templated transcription initiation"/>
    <property type="evidence" value="ECO:0007669"/>
    <property type="project" value="InterPro"/>
</dbReference>
<dbReference type="Proteomes" id="UP000192342">
    <property type="component" value="Unassembled WGS sequence"/>
</dbReference>